<sequence length="1441" mass="160576">MTSAVTAASILRHTTIFLSDVVSQYELRHHLITTLQTSTTPLSGNETTVKLAADTLEAAISFSTVPSTRSSSLSLAEKLLIPLPQHPLSSFLLSLTLTLCNRHIDAAIPLLRIFHSFPSLSRSEFAPLLFDRLFSFHLVPVFRRFHDRRAQILSSNSSVKSNCDIVSLTKVSEDQALKLRDLEREYEEVLDANCKVFAVYFEEVLMSDDGGMSISPPSLAMRSFGNGDRTESDEEVMEEIGMPELKNNRYNPIWTERETSIDFLRNSSSSNSSPHVPLYPERVSPRLLKPQKSPENLKSPVYLKSAAEPNSCLDKNLHCSSSESEVDGEVFDTTNRKTNPMRTEGKYLYIPFYPDSPRILEPQNSSENLTVPLHLNSDAEPYSSLDDNLPSSSSKSEAKSEENDENMVLVEPRQGQIHLQTNFTELTGSMDYPISGYNSPPQGSYKQAPPDDFVCPIISNLFDDPMTLETGQSYERRAREKWFNITKTNYVLKQLIESWKEQNLDSSDIPNEEAEPVVPSLVTSTSPNSAISRDIGHGKSELHHAVNNLLMSEVLEESEMAVLQIEKLWREEVNQRGDIQTMLSKPPIINGFMVILFYSVDPKVLQAAVFLLTEMGSSDSTVIESLTRVDTDVECIMALVKKGLVEAVVLIYLLKPSTTSLTRMVVVEDLVTVLDKEEEELLEMSINPKTAAVLLLAQVMGSSDQEIVSSVAKAVLFSEKAIGTVVDSLGAEWVDERIASVEILLKCMQEDGTCRNFIADKAELSTILESFICATDKERFKIIQFFSELVKLIRRTYNEQILNIIKDEGPFSTMHTLLTYLQTALQDQCPVVAGFLLQLDLLVEPKKKSIYCEEAIDTLISCLRNSDFHVVQLAAAETIVSLQGRFNLTGKQLTREVLLERAGLDTSYRNLIQMDQINNFCEGIKESIKEETAADDWERKIAYALVSHDSGILFEALADGLMKSQSAELSAACFISATWLIYMLTILPDTGIQGVARACFLKRFVSILKSAVDIEDRILSMLALKSFLHFHDGLHELTSYAKDILKALRELKRFSPMASEMMKVLVKENEPKAEIWIYKELIQVDCKGNGQVLSVIFLKEKLFSGHSDGTIKVWKIQDSLIHLLQETQEHMKDVTSLAISESGDRLYSGSLDRTVKVWFIGKAGIHHIQVHDMKDHIHNLVVTSSMCCFIPQGTGIKVLPWNGESKLLNTNKYVKCMTGVNGRLYCGCQDNTVQEVDLAKGTFSTIQSGSKKLLGRANPIHALQVHGEFIYAASSSLDGSVIKIWNTTNYSVVGSLQTTLEVRAMLVGSELIYLGCKGGAVEILDKKKHNRVNTLMMGTTSKVLCMALDSNEEILVVGTPDGQIQHIHAITCYALEFSNGMEKKLEQLQLVDSFPIIAWGNLGFHTKRFALLVGNLKVKVANIESGGEFTISGAGDILMTL</sequence>
<name>A0A4P1RQ12_LUPAN</name>
<proteinExistence type="predicted"/>
<dbReference type="PROSITE" id="PS50082">
    <property type="entry name" value="WD_REPEATS_2"/>
    <property type="match status" value="1"/>
</dbReference>
<evidence type="ECO:0000256" key="1">
    <source>
        <dbReference type="ARBA" id="ARBA00000900"/>
    </source>
</evidence>
<dbReference type="UniPathway" id="UPA00143"/>
<dbReference type="InterPro" id="IPR052858">
    <property type="entry name" value="E3_ubiquitin-ligase_LIN"/>
</dbReference>
<organism evidence="8 9">
    <name type="scientific">Lupinus angustifolius</name>
    <name type="common">Narrow-leaved blue lupine</name>
    <dbReference type="NCBI Taxonomy" id="3871"/>
    <lineage>
        <taxon>Eukaryota</taxon>
        <taxon>Viridiplantae</taxon>
        <taxon>Streptophyta</taxon>
        <taxon>Embryophyta</taxon>
        <taxon>Tracheophyta</taxon>
        <taxon>Spermatophyta</taxon>
        <taxon>Magnoliopsida</taxon>
        <taxon>eudicotyledons</taxon>
        <taxon>Gunneridae</taxon>
        <taxon>Pentapetalae</taxon>
        <taxon>rosids</taxon>
        <taxon>fabids</taxon>
        <taxon>Fabales</taxon>
        <taxon>Fabaceae</taxon>
        <taxon>Papilionoideae</taxon>
        <taxon>50 kb inversion clade</taxon>
        <taxon>genistoids sensu lato</taxon>
        <taxon>core genistoids</taxon>
        <taxon>Genisteae</taxon>
        <taxon>Lupinus</taxon>
    </lineage>
</organism>
<dbReference type="Pfam" id="PF23628">
    <property type="entry name" value="ARM_LIN_C"/>
    <property type="match status" value="1"/>
</dbReference>
<feature type="compositionally biased region" description="Low complexity" evidence="6">
    <location>
        <begin position="383"/>
        <end position="395"/>
    </location>
</feature>
<dbReference type="InterPro" id="IPR001680">
    <property type="entry name" value="WD40_rpt"/>
</dbReference>
<feature type="region of interest" description="Disordered" evidence="6">
    <location>
        <begin position="377"/>
        <end position="408"/>
    </location>
</feature>
<dbReference type="Pfam" id="PF04564">
    <property type="entry name" value="U-box"/>
    <property type="match status" value="1"/>
</dbReference>
<dbReference type="STRING" id="3871.A0A4P1RQ12"/>
<evidence type="ECO:0000313" key="9">
    <source>
        <dbReference type="Proteomes" id="UP000188354"/>
    </source>
</evidence>
<dbReference type="InterPro" id="IPR055566">
    <property type="entry name" value="ARM_LIN"/>
</dbReference>
<protein>
    <recommendedName>
        <fullName evidence="3">RING-type E3 ubiquitin transferase</fullName>
        <ecNumber evidence="3">2.3.2.27</ecNumber>
    </recommendedName>
</protein>
<dbReference type="GO" id="GO:0016567">
    <property type="term" value="P:protein ubiquitination"/>
    <property type="evidence" value="ECO:0007669"/>
    <property type="project" value="UniProtKB-UniPathway"/>
</dbReference>
<dbReference type="InterPro" id="IPR036322">
    <property type="entry name" value="WD40_repeat_dom_sf"/>
</dbReference>
<dbReference type="Gene3D" id="1.25.10.10">
    <property type="entry name" value="Leucine-rich Repeat Variant"/>
    <property type="match status" value="1"/>
</dbReference>
<dbReference type="SMART" id="SM00320">
    <property type="entry name" value="WD40"/>
    <property type="match status" value="4"/>
</dbReference>
<keyword evidence="4" id="KW-0808">Transferase</keyword>
<dbReference type="Proteomes" id="UP000188354">
    <property type="component" value="Chromosome LG03"/>
</dbReference>
<dbReference type="InterPro" id="IPR003613">
    <property type="entry name" value="Ubox_domain"/>
</dbReference>
<reference evidence="8 9" key="1">
    <citation type="journal article" date="2017" name="Plant Biotechnol. J.">
        <title>A comprehensive draft genome sequence for lupin (Lupinus angustifolius), an emerging health food: insights into plant-microbe interactions and legume evolution.</title>
        <authorList>
            <person name="Hane J.K."/>
            <person name="Ming Y."/>
            <person name="Kamphuis L.G."/>
            <person name="Nelson M.N."/>
            <person name="Garg G."/>
            <person name="Atkins C.A."/>
            <person name="Bayer P.E."/>
            <person name="Bravo A."/>
            <person name="Bringans S."/>
            <person name="Cannon S."/>
            <person name="Edwards D."/>
            <person name="Foley R."/>
            <person name="Gao L.L."/>
            <person name="Harrison M.J."/>
            <person name="Huang W."/>
            <person name="Hurgobin B."/>
            <person name="Li S."/>
            <person name="Liu C.W."/>
            <person name="McGrath A."/>
            <person name="Morahan G."/>
            <person name="Murray J."/>
            <person name="Weller J."/>
            <person name="Jian J."/>
            <person name="Singh K.B."/>
        </authorList>
    </citation>
    <scope>NUCLEOTIDE SEQUENCE [LARGE SCALE GENOMIC DNA]</scope>
    <source>
        <strain evidence="9">cv. Tanjil</strain>
        <tissue evidence="8">Whole plant</tissue>
    </source>
</reference>
<keyword evidence="5" id="KW-0853">WD repeat</keyword>
<accession>A0A4P1RQ12</accession>
<dbReference type="InterPro" id="IPR056512">
    <property type="entry name" value="LIN_N"/>
</dbReference>
<feature type="repeat" description="WD" evidence="5">
    <location>
        <begin position="1127"/>
        <end position="1158"/>
    </location>
</feature>
<dbReference type="Gramene" id="OIW15978">
    <property type="protein sequence ID" value="OIW15978"/>
    <property type="gene ID" value="TanjilG_04513"/>
</dbReference>
<dbReference type="InterPro" id="IPR013083">
    <property type="entry name" value="Znf_RING/FYVE/PHD"/>
</dbReference>
<evidence type="ECO:0000256" key="2">
    <source>
        <dbReference type="ARBA" id="ARBA00004906"/>
    </source>
</evidence>
<comment type="pathway">
    <text evidence="2">Protein modification; protein ubiquitination.</text>
</comment>
<dbReference type="Pfam" id="PF23568">
    <property type="entry name" value="ARM_LIN"/>
    <property type="match status" value="1"/>
</dbReference>
<feature type="domain" description="U-box" evidence="7">
    <location>
        <begin position="452"/>
        <end position="499"/>
    </location>
</feature>
<dbReference type="SMART" id="SM00504">
    <property type="entry name" value="Ubox"/>
    <property type="match status" value="1"/>
</dbReference>
<dbReference type="PANTHER" id="PTHR47446">
    <property type="entry name" value="RING-TYPE E3 UBIQUITIN TRANSFERASE"/>
    <property type="match status" value="1"/>
</dbReference>
<dbReference type="Pfam" id="PF00400">
    <property type="entry name" value="WD40"/>
    <property type="match status" value="1"/>
</dbReference>
<dbReference type="GO" id="GO:0061630">
    <property type="term" value="F:ubiquitin protein ligase activity"/>
    <property type="evidence" value="ECO:0007669"/>
    <property type="project" value="UniProtKB-EC"/>
</dbReference>
<dbReference type="EC" id="2.3.2.27" evidence="3"/>
<keyword evidence="9" id="KW-1185">Reference proteome</keyword>
<evidence type="ECO:0000256" key="6">
    <source>
        <dbReference type="SAM" id="MobiDB-lite"/>
    </source>
</evidence>
<evidence type="ECO:0000256" key="3">
    <source>
        <dbReference type="ARBA" id="ARBA00012483"/>
    </source>
</evidence>
<dbReference type="PANTHER" id="PTHR47446:SF2">
    <property type="entry name" value="RING-TYPE E3 UBIQUITIN TRANSFERASE"/>
    <property type="match status" value="1"/>
</dbReference>
<dbReference type="SUPFAM" id="SSF50978">
    <property type="entry name" value="WD40 repeat-like"/>
    <property type="match status" value="1"/>
</dbReference>
<dbReference type="SUPFAM" id="SSF57850">
    <property type="entry name" value="RING/U-box"/>
    <property type="match status" value="1"/>
</dbReference>
<dbReference type="Gene3D" id="2.130.10.10">
    <property type="entry name" value="YVTN repeat-like/Quinoprotein amine dehydrogenase"/>
    <property type="match status" value="2"/>
</dbReference>
<dbReference type="InterPro" id="IPR056514">
    <property type="entry name" value="ARM_LIN_2nd"/>
</dbReference>
<dbReference type="EMBL" id="CM007363">
    <property type="protein sequence ID" value="OIW15978.1"/>
    <property type="molecule type" value="Genomic_DNA"/>
</dbReference>
<dbReference type="InterPro" id="IPR016024">
    <property type="entry name" value="ARM-type_fold"/>
</dbReference>
<gene>
    <name evidence="8" type="ORF">TanjilG_04513</name>
</gene>
<evidence type="ECO:0000259" key="7">
    <source>
        <dbReference type="SMART" id="SM00504"/>
    </source>
</evidence>
<evidence type="ECO:0000256" key="4">
    <source>
        <dbReference type="ARBA" id="ARBA00022679"/>
    </source>
</evidence>
<evidence type="ECO:0000256" key="5">
    <source>
        <dbReference type="PROSITE-ProRule" id="PRU00221"/>
    </source>
</evidence>
<dbReference type="InterPro" id="IPR011989">
    <property type="entry name" value="ARM-like"/>
</dbReference>
<dbReference type="InterPro" id="IPR015943">
    <property type="entry name" value="WD40/YVTN_repeat-like_dom_sf"/>
</dbReference>
<dbReference type="SUPFAM" id="SSF48371">
    <property type="entry name" value="ARM repeat"/>
    <property type="match status" value="1"/>
</dbReference>
<dbReference type="PROSITE" id="PS50294">
    <property type="entry name" value="WD_REPEATS_REGION"/>
    <property type="match status" value="1"/>
</dbReference>
<comment type="catalytic activity">
    <reaction evidence="1">
        <text>S-ubiquitinyl-[E2 ubiquitin-conjugating enzyme]-L-cysteine + [acceptor protein]-L-lysine = [E2 ubiquitin-conjugating enzyme]-L-cysteine + N(6)-ubiquitinyl-[acceptor protein]-L-lysine.</text>
        <dbReference type="EC" id="2.3.2.27"/>
    </reaction>
</comment>
<dbReference type="Pfam" id="PF23654">
    <property type="entry name" value="ARM_LIN_2nd"/>
    <property type="match status" value="1"/>
</dbReference>
<evidence type="ECO:0000313" key="8">
    <source>
        <dbReference type="EMBL" id="OIW15978.1"/>
    </source>
</evidence>
<dbReference type="Gene3D" id="3.30.40.10">
    <property type="entry name" value="Zinc/RING finger domain, C3HC4 (zinc finger)"/>
    <property type="match status" value="1"/>
</dbReference>